<evidence type="ECO:0000256" key="5">
    <source>
        <dbReference type="ARBA" id="ARBA00022679"/>
    </source>
</evidence>
<dbReference type="PROSITE" id="PS01128">
    <property type="entry name" value="SHIKIMATE_KINASE"/>
    <property type="match status" value="1"/>
</dbReference>
<comment type="catalytic activity">
    <reaction evidence="10 11">
        <text>shikimate + ATP = 3-phosphoshikimate + ADP + H(+)</text>
        <dbReference type="Rhea" id="RHEA:13121"/>
        <dbReference type="ChEBI" id="CHEBI:15378"/>
        <dbReference type="ChEBI" id="CHEBI:30616"/>
        <dbReference type="ChEBI" id="CHEBI:36208"/>
        <dbReference type="ChEBI" id="CHEBI:145989"/>
        <dbReference type="ChEBI" id="CHEBI:456216"/>
        <dbReference type="EC" id="2.7.1.71"/>
    </reaction>
</comment>
<evidence type="ECO:0000256" key="2">
    <source>
        <dbReference type="ARBA" id="ARBA00006997"/>
    </source>
</evidence>
<dbReference type="InterPro" id="IPR000623">
    <property type="entry name" value="Shikimate_kinase/TSH1"/>
</dbReference>
<protein>
    <recommendedName>
        <fullName evidence="3 11">Shikimate kinase</fullName>
        <shortName evidence="11">SK</shortName>
        <ecNumber evidence="3 11">2.7.1.71</ecNumber>
    </recommendedName>
</protein>
<evidence type="ECO:0000256" key="8">
    <source>
        <dbReference type="ARBA" id="ARBA00022840"/>
    </source>
</evidence>
<evidence type="ECO:0000256" key="7">
    <source>
        <dbReference type="ARBA" id="ARBA00022777"/>
    </source>
</evidence>
<dbReference type="UniPathway" id="UPA00053">
    <property type="reaction ID" value="UER00088"/>
</dbReference>
<dbReference type="InterPro" id="IPR023000">
    <property type="entry name" value="Shikimate_kinase_CS"/>
</dbReference>
<dbReference type="PANTHER" id="PTHR21087">
    <property type="entry name" value="SHIKIMATE KINASE"/>
    <property type="match status" value="1"/>
</dbReference>
<keyword evidence="11" id="KW-0963">Cytoplasm</keyword>
<feature type="binding site" evidence="11">
    <location>
        <begin position="11"/>
        <end position="16"/>
    </location>
    <ligand>
        <name>ATP</name>
        <dbReference type="ChEBI" id="CHEBI:30616"/>
    </ligand>
</feature>
<evidence type="ECO:0000313" key="12">
    <source>
        <dbReference type="EMBL" id="RSU08197.1"/>
    </source>
</evidence>
<dbReference type="OrthoDB" id="9800332at2"/>
<dbReference type="SUPFAM" id="SSF52540">
    <property type="entry name" value="P-loop containing nucleoside triphosphate hydrolases"/>
    <property type="match status" value="1"/>
</dbReference>
<keyword evidence="5 11" id="KW-0808">Transferase</keyword>
<dbReference type="PRINTS" id="PR01100">
    <property type="entry name" value="SHIKIMTKNASE"/>
</dbReference>
<dbReference type="GO" id="GO:0008652">
    <property type="term" value="P:amino acid biosynthetic process"/>
    <property type="evidence" value="ECO:0007669"/>
    <property type="project" value="UniProtKB-KW"/>
</dbReference>
<dbReference type="GO" id="GO:0005524">
    <property type="term" value="F:ATP binding"/>
    <property type="evidence" value="ECO:0007669"/>
    <property type="project" value="UniProtKB-UniRule"/>
</dbReference>
<keyword evidence="11" id="KW-0460">Magnesium</keyword>
<keyword evidence="4 11" id="KW-0028">Amino-acid biosynthesis</keyword>
<feature type="binding site" evidence="11">
    <location>
        <position position="15"/>
    </location>
    <ligand>
        <name>Mg(2+)</name>
        <dbReference type="ChEBI" id="CHEBI:18420"/>
    </ligand>
</feature>
<dbReference type="AlphaFoldDB" id="A0A430AJV5"/>
<dbReference type="GO" id="GO:0009423">
    <property type="term" value="P:chorismate biosynthetic process"/>
    <property type="evidence" value="ECO:0007669"/>
    <property type="project" value="UniProtKB-UniRule"/>
</dbReference>
<dbReference type="InterPro" id="IPR027417">
    <property type="entry name" value="P-loop_NTPase"/>
</dbReference>
<dbReference type="CDD" id="cd00464">
    <property type="entry name" value="SK"/>
    <property type="match status" value="1"/>
</dbReference>
<reference evidence="12 13" key="1">
    <citation type="submission" date="2017-05" db="EMBL/GenBank/DDBJ databases">
        <title>Vagococcus spp. assemblies.</title>
        <authorList>
            <person name="Gulvik C.A."/>
        </authorList>
    </citation>
    <scope>NUCLEOTIDE SEQUENCE [LARGE SCALE GENOMIC DNA]</scope>
    <source>
        <strain evidence="12 13">DSM 24756</strain>
    </source>
</reference>
<dbReference type="HAMAP" id="MF_00109">
    <property type="entry name" value="Shikimate_kinase"/>
    <property type="match status" value="1"/>
</dbReference>
<evidence type="ECO:0000256" key="10">
    <source>
        <dbReference type="ARBA" id="ARBA00048567"/>
    </source>
</evidence>
<keyword evidence="13" id="KW-1185">Reference proteome</keyword>
<sequence>MTTIFLIGFMGAGKTTVGKLLAHSTQKRHLDLDVEIEKKVGQPISQIFSEQGELSFRKIEHESLKKSMDQNAIVSTGGGIVLSASNRALLQEFSSEVIYLKTDPTVFIERLKRDTKNVRPLVTDKSVEEISAIYLPREVLYESCANFTVNTSLYSPKEVVREILAYLNKKEQML</sequence>
<feature type="binding site" evidence="11">
    <location>
        <position position="137"/>
    </location>
    <ligand>
        <name>substrate</name>
    </ligand>
</feature>
<feature type="binding site" evidence="11">
    <location>
        <position position="33"/>
    </location>
    <ligand>
        <name>substrate</name>
    </ligand>
</feature>
<evidence type="ECO:0000256" key="6">
    <source>
        <dbReference type="ARBA" id="ARBA00022741"/>
    </source>
</evidence>
<evidence type="ECO:0000313" key="13">
    <source>
        <dbReference type="Proteomes" id="UP000288669"/>
    </source>
</evidence>
<keyword evidence="7 11" id="KW-0418">Kinase</keyword>
<dbReference type="GO" id="GO:0000287">
    <property type="term" value="F:magnesium ion binding"/>
    <property type="evidence" value="ECO:0007669"/>
    <property type="project" value="UniProtKB-UniRule"/>
</dbReference>
<dbReference type="EC" id="2.7.1.71" evidence="3 11"/>
<proteinExistence type="inferred from homology"/>
<comment type="caution">
    <text evidence="11">Lacks conserved residue(s) required for the propagation of feature annotation.</text>
</comment>
<evidence type="ECO:0000256" key="1">
    <source>
        <dbReference type="ARBA" id="ARBA00004842"/>
    </source>
</evidence>
<dbReference type="EMBL" id="NGJZ01000001">
    <property type="protein sequence ID" value="RSU08197.1"/>
    <property type="molecule type" value="Genomic_DNA"/>
</dbReference>
<evidence type="ECO:0000256" key="3">
    <source>
        <dbReference type="ARBA" id="ARBA00012154"/>
    </source>
</evidence>
<gene>
    <name evidence="11" type="primary">aroK</name>
    <name evidence="12" type="ORF">CBF30_02840</name>
</gene>
<comment type="pathway">
    <text evidence="1 11">Metabolic intermediate biosynthesis; chorismate biosynthesis; chorismate from D-erythrose 4-phosphate and phosphoenolpyruvate: step 5/7.</text>
</comment>
<comment type="similarity">
    <text evidence="2 11">Belongs to the shikimate kinase family.</text>
</comment>
<dbReference type="GO" id="GO:0004765">
    <property type="term" value="F:shikimate kinase activity"/>
    <property type="evidence" value="ECO:0007669"/>
    <property type="project" value="UniProtKB-UniRule"/>
</dbReference>
<keyword evidence="9 11" id="KW-0057">Aromatic amino acid biosynthesis</keyword>
<keyword evidence="11" id="KW-0479">Metal-binding</keyword>
<comment type="subunit">
    <text evidence="11">Monomer.</text>
</comment>
<evidence type="ECO:0000256" key="4">
    <source>
        <dbReference type="ARBA" id="ARBA00022605"/>
    </source>
</evidence>
<dbReference type="PANTHER" id="PTHR21087:SF16">
    <property type="entry name" value="SHIKIMATE KINASE 1, CHLOROPLASTIC"/>
    <property type="match status" value="1"/>
</dbReference>
<dbReference type="Pfam" id="PF01202">
    <property type="entry name" value="SKI"/>
    <property type="match status" value="1"/>
</dbReference>
<organism evidence="12 13">
    <name type="scientific">Vagococcus entomophilus</name>
    <dbReference type="NCBI Taxonomy" id="1160095"/>
    <lineage>
        <taxon>Bacteria</taxon>
        <taxon>Bacillati</taxon>
        <taxon>Bacillota</taxon>
        <taxon>Bacilli</taxon>
        <taxon>Lactobacillales</taxon>
        <taxon>Enterococcaceae</taxon>
        <taxon>Vagococcus</taxon>
    </lineage>
</organism>
<evidence type="ECO:0000256" key="11">
    <source>
        <dbReference type="HAMAP-Rule" id="MF_00109"/>
    </source>
</evidence>
<evidence type="ECO:0000256" key="9">
    <source>
        <dbReference type="ARBA" id="ARBA00023141"/>
    </source>
</evidence>
<comment type="cofactor">
    <cofactor evidence="11">
        <name>Mg(2+)</name>
        <dbReference type="ChEBI" id="CHEBI:18420"/>
    </cofactor>
    <text evidence="11">Binds 1 Mg(2+) ion per subunit.</text>
</comment>
<dbReference type="Proteomes" id="UP000288669">
    <property type="component" value="Unassembled WGS sequence"/>
</dbReference>
<accession>A0A430AJV5</accession>
<dbReference type="Gene3D" id="3.40.50.300">
    <property type="entry name" value="P-loop containing nucleotide triphosphate hydrolases"/>
    <property type="match status" value="1"/>
</dbReference>
<dbReference type="GO" id="GO:0005829">
    <property type="term" value="C:cytosol"/>
    <property type="evidence" value="ECO:0007669"/>
    <property type="project" value="TreeGrafter"/>
</dbReference>
<feature type="binding site" evidence="11">
    <location>
        <position position="57"/>
    </location>
    <ligand>
        <name>substrate</name>
    </ligand>
</feature>
<feature type="binding site" evidence="11">
    <location>
        <position position="78"/>
    </location>
    <ligand>
        <name>substrate</name>
    </ligand>
</feature>
<dbReference type="GO" id="GO:0009073">
    <property type="term" value="P:aromatic amino acid family biosynthetic process"/>
    <property type="evidence" value="ECO:0007669"/>
    <property type="project" value="UniProtKB-KW"/>
</dbReference>
<keyword evidence="8 11" id="KW-0067">ATP-binding</keyword>
<keyword evidence="6 11" id="KW-0547">Nucleotide-binding</keyword>
<name>A0A430AJV5_9ENTE</name>
<comment type="subcellular location">
    <subcellularLocation>
        <location evidence="11">Cytoplasm</location>
    </subcellularLocation>
</comment>
<comment type="caution">
    <text evidence="12">The sequence shown here is derived from an EMBL/GenBank/DDBJ whole genome shotgun (WGS) entry which is preliminary data.</text>
</comment>
<feature type="binding site" evidence="11">
    <location>
        <position position="119"/>
    </location>
    <ligand>
        <name>ATP</name>
        <dbReference type="ChEBI" id="CHEBI:30616"/>
    </ligand>
</feature>
<dbReference type="InterPro" id="IPR031322">
    <property type="entry name" value="Shikimate/glucono_kinase"/>
</dbReference>
<comment type="function">
    <text evidence="11">Catalyzes the specific phosphorylation of the 3-hydroxyl group of shikimic acid using ATP as a cosubstrate.</text>
</comment>
<dbReference type="RefSeq" id="WP_126822566.1">
    <property type="nucleotide sequence ID" value="NZ_JBHLWU010000001.1"/>
</dbReference>